<dbReference type="EMBL" id="CP054003">
    <property type="protein sequence ID" value="QKH85259.1"/>
    <property type="molecule type" value="Genomic_DNA"/>
</dbReference>
<gene>
    <name evidence="1" type="ORF">FOC69_13125</name>
</gene>
<dbReference type="RefSeq" id="WP_005778706.1">
    <property type="nucleotide sequence ID" value="NZ_CP054003.1"/>
</dbReference>
<dbReference type="AlphaFoldDB" id="A0AAP9SX36"/>
<name>A0AAP9SX36_BACFG</name>
<sequence>MANLHFTLDKSAGKLLAQIAQEHLLCNIDPKKAIETFTMSLNDLPVEMAIKLLSGELVIEVEDDGVNVNVVSRDENKHSDYPKPDFVDWYLFQHKEIRRSGDRIRLGLEELQRSISIHRGSFDFEFNYQALGKFIIKNDITEIEDIIDSDPRVENMRRMFKLSDAYLRKTYKLFNVFDFLEHTYPQQINPFNGCVPGTRYPIINRIEMKLKALIEYDYELIEATIREEDEGIKKHIESAQDIEKELRNIIQPSDIKLNYSAGWLDPNGFFYGLNGEISNMLHMNLADAIREKYKVEKGTDIGENPDRWLEEHGWVKIHGNWILYSGYDESRFNRKDIPLTDCQKNSLVAYGNVCHKGILKIGYQKEAIPAARLNIVDDIMLRKYFSL</sequence>
<organism evidence="1 2">
    <name type="scientific">Bacteroides fragilis</name>
    <dbReference type="NCBI Taxonomy" id="817"/>
    <lineage>
        <taxon>Bacteria</taxon>
        <taxon>Pseudomonadati</taxon>
        <taxon>Bacteroidota</taxon>
        <taxon>Bacteroidia</taxon>
        <taxon>Bacteroidales</taxon>
        <taxon>Bacteroidaceae</taxon>
        <taxon>Bacteroides</taxon>
    </lineage>
</organism>
<accession>A0AAP9SX36</accession>
<evidence type="ECO:0000313" key="1">
    <source>
        <dbReference type="EMBL" id="QKH85259.1"/>
    </source>
</evidence>
<dbReference type="Proteomes" id="UP000501467">
    <property type="component" value="Chromosome"/>
</dbReference>
<reference evidence="1 2" key="1">
    <citation type="submission" date="2020-05" db="EMBL/GenBank/DDBJ databases">
        <title>FDA dAtabase for Regulatory Grade micrObial Sequences (FDA-ARGOS): Supporting development and validation of Infectious Disease Dx tests.</title>
        <authorList>
            <person name="Bojja K."/>
            <person name="Kessler A."/>
            <person name="Tallon L."/>
            <person name="Sadzewicz L."/>
            <person name="Zhao X."/>
            <person name="Vavikolanu K."/>
            <person name="Mehta A."/>
            <person name="Aluvathingal J."/>
            <person name="Nadendla S."/>
            <person name="Myers T."/>
            <person name="Yan Y."/>
            <person name="Sichtig H."/>
        </authorList>
    </citation>
    <scope>NUCLEOTIDE SEQUENCE [LARGE SCALE GENOMIC DNA]</scope>
    <source>
        <strain evidence="1 2">FDAARGOS_763</strain>
    </source>
</reference>
<evidence type="ECO:0000313" key="2">
    <source>
        <dbReference type="Proteomes" id="UP000501467"/>
    </source>
</evidence>
<proteinExistence type="predicted"/>
<protein>
    <submittedName>
        <fullName evidence="1">Uncharacterized protein</fullName>
    </submittedName>
</protein>